<evidence type="ECO:0000313" key="2">
    <source>
        <dbReference type="Proteomes" id="UP000085678"/>
    </source>
</evidence>
<dbReference type="RefSeq" id="XP_013395091.1">
    <property type="nucleotide sequence ID" value="XM_013539637.1"/>
</dbReference>
<keyword evidence="2" id="KW-1185">Reference proteome</keyword>
<dbReference type="GeneID" id="106162361"/>
<dbReference type="InterPro" id="IPR000120">
    <property type="entry name" value="Amidase"/>
</dbReference>
<evidence type="ECO:0000313" key="3">
    <source>
        <dbReference type="RefSeq" id="XP_013395091.1"/>
    </source>
</evidence>
<sequence>MAEKQACFGVPDGYAKASAFHPPNIKQLRKIAGDLRLELSEEELTAYRECLLPLEEDYGILDELPEPTLPVKYPRTPGWRPKPEDNPFNSWYWRTDIQGAPSGKLAGKTLGIKDNTAVAGVPMMNGSRVLEGYTPEFDATVVTRILDAGGRILGKAANEDLCFSGSSFTNCKMPVLNPYDTTRTTGGSSSGSAALVAGGQIDMALGGAQGGSIRMPAAWCGIVGLKPTWGLVPYTGASSVQPFLDHLGPMTRTVEDCALLLEVIAGYDDGLDPRQPPNIVVPEYSKLLTADLTGMKVGLVKEGFDKCDKDIDSTIRASMQWFEAAGATVEETSIPMHITGKIALYVKQGVLRFYILDANLDLDNLTYRQ</sequence>
<dbReference type="InterPro" id="IPR023631">
    <property type="entry name" value="Amidase_dom"/>
</dbReference>
<dbReference type="SUPFAM" id="SSF75304">
    <property type="entry name" value="Amidase signature (AS) enzymes"/>
    <property type="match status" value="1"/>
</dbReference>
<dbReference type="PANTHER" id="PTHR11895">
    <property type="entry name" value="TRANSAMIDASE"/>
    <property type="match status" value="1"/>
</dbReference>
<proteinExistence type="predicted"/>
<dbReference type="Proteomes" id="UP000085678">
    <property type="component" value="Unplaced"/>
</dbReference>
<dbReference type="STRING" id="7574.A0A1S3IB62"/>
<dbReference type="AlphaFoldDB" id="A0A1S3IB62"/>
<evidence type="ECO:0000259" key="1">
    <source>
        <dbReference type="Pfam" id="PF01425"/>
    </source>
</evidence>
<organism evidence="2 3">
    <name type="scientific">Lingula anatina</name>
    <name type="common">Brachiopod</name>
    <name type="synonym">Lingula unguis</name>
    <dbReference type="NCBI Taxonomy" id="7574"/>
    <lineage>
        <taxon>Eukaryota</taxon>
        <taxon>Metazoa</taxon>
        <taxon>Spiralia</taxon>
        <taxon>Lophotrochozoa</taxon>
        <taxon>Brachiopoda</taxon>
        <taxon>Linguliformea</taxon>
        <taxon>Lingulata</taxon>
        <taxon>Lingulida</taxon>
        <taxon>Linguloidea</taxon>
        <taxon>Lingulidae</taxon>
        <taxon>Lingula</taxon>
    </lineage>
</organism>
<protein>
    <submittedName>
        <fullName evidence="3">Uncharacterized protein LOC106162361</fullName>
    </submittedName>
</protein>
<dbReference type="OrthoDB" id="421993at2759"/>
<dbReference type="InParanoid" id="A0A1S3IB62"/>
<dbReference type="InterPro" id="IPR036928">
    <property type="entry name" value="AS_sf"/>
</dbReference>
<accession>A0A1S3IB62</accession>
<dbReference type="Pfam" id="PF01425">
    <property type="entry name" value="Amidase"/>
    <property type="match status" value="1"/>
</dbReference>
<dbReference type="Gene3D" id="3.90.1300.10">
    <property type="entry name" value="Amidase signature (AS) domain"/>
    <property type="match status" value="1"/>
</dbReference>
<dbReference type="GO" id="GO:0003824">
    <property type="term" value="F:catalytic activity"/>
    <property type="evidence" value="ECO:0007669"/>
    <property type="project" value="InterPro"/>
</dbReference>
<gene>
    <name evidence="3" type="primary">LOC106162361</name>
</gene>
<dbReference type="PANTHER" id="PTHR11895:SF170">
    <property type="entry name" value="AMIDASE"/>
    <property type="match status" value="1"/>
</dbReference>
<reference evidence="3" key="1">
    <citation type="submission" date="2025-08" db="UniProtKB">
        <authorList>
            <consortium name="RefSeq"/>
        </authorList>
    </citation>
    <scope>IDENTIFICATION</scope>
    <source>
        <tissue evidence="3">Gonads</tissue>
    </source>
</reference>
<dbReference type="KEGG" id="lak:106162361"/>
<feature type="domain" description="Amidase" evidence="1">
    <location>
        <begin position="99"/>
        <end position="350"/>
    </location>
</feature>
<name>A0A1S3IB62_LINAN</name>